<proteinExistence type="predicted"/>
<accession>A0AA40B4J2</accession>
<evidence type="ECO:0000313" key="1">
    <source>
        <dbReference type="EMBL" id="KAK0727382.1"/>
    </source>
</evidence>
<protein>
    <submittedName>
        <fullName evidence="1">Uncharacterized protein</fullName>
    </submittedName>
</protein>
<evidence type="ECO:0000313" key="2">
    <source>
        <dbReference type="Proteomes" id="UP001172101"/>
    </source>
</evidence>
<comment type="caution">
    <text evidence="1">The sequence shown here is derived from an EMBL/GenBank/DDBJ whole genome shotgun (WGS) entry which is preliminary data.</text>
</comment>
<dbReference type="RefSeq" id="XP_060300237.1">
    <property type="nucleotide sequence ID" value="XM_060433363.1"/>
</dbReference>
<gene>
    <name evidence="1" type="ORF">B0T26DRAFT_132740</name>
</gene>
<sequence>MAYQKKLSSRAGHVEILLLVIVRAQKDMAGTLPPPDGGWLGSSVSLAPLPPKQGRAVLPVTISGWHKFWGGGLDTWFCYLSAALPPTLPNRATIFRPLLKTAPRRLLAVAPADAIELHTKFQTNALSD</sequence>
<dbReference type="EMBL" id="JAUIRO010000002">
    <property type="protein sequence ID" value="KAK0727382.1"/>
    <property type="molecule type" value="Genomic_DNA"/>
</dbReference>
<organism evidence="1 2">
    <name type="scientific">Lasiosphaeria miniovina</name>
    <dbReference type="NCBI Taxonomy" id="1954250"/>
    <lineage>
        <taxon>Eukaryota</taxon>
        <taxon>Fungi</taxon>
        <taxon>Dikarya</taxon>
        <taxon>Ascomycota</taxon>
        <taxon>Pezizomycotina</taxon>
        <taxon>Sordariomycetes</taxon>
        <taxon>Sordariomycetidae</taxon>
        <taxon>Sordariales</taxon>
        <taxon>Lasiosphaeriaceae</taxon>
        <taxon>Lasiosphaeria</taxon>
    </lineage>
</organism>
<dbReference type="Proteomes" id="UP001172101">
    <property type="component" value="Unassembled WGS sequence"/>
</dbReference>
<name>A0AA40B4J2_9PEZI</name>
<dbReference type="AlphaFoldDB" id="A0AA40B4J2"/>
<dbReference type="GeneID" id="85316634"/>
<reference evidence="1" key="1">
    <citation type="submission" date="2023-06" db="EMBL/GenBank/DDBJ databases">
        <title>Genome-scale phylogeny and comparative genomics of the fungal order Sordariales.</title>
        <authorList>
            <consortium name="Lawrence Berkeley National Laboratory"/>
            <person name="Hensen N."/>
            <person name="Bonometti L."/>
            <person name="Westerberg I."/>
            <person name="Brannstrom I.O."/>
            <person name="Guillou S."/>
            <person name="Cros-Aarteil S."/>
            <person name="Calhoun S."/>
            <person name="Haridas S."/>
            <person name="Kuo A."/>
            <person name="Mondo S."/>
            <person name="Pangilinan J."/>
            <person name="Riley R."/>
            <person name="LaButti K."/>
            <person name="Andreopoulos B."/>
            <person name="Lipzen A."/>
            <person name="Chen C."/>
            <person name="Yanf M."/>
            <person name="Daum C."/>
            <person name="Ng V."/>
            <person name="Clum A."/>
            <person name="Steindorff A."/>
            <person name="Ohm R."/>
            <person name="Martin F."/>
            <person name="Silar P."/>
            <person name="Natvig D."/>
            <person name="Lalanne C."/>
            <person name="Gautier V."/>
            <person name="Ament-velasquez S.L."/>
            <person name="Kruys A."/>
            <person name="Hutchinson M.I."/>
            <person name="Powell A.J."/>
            <person name="Barry K."/>
            <person name="Miller A.N."/>
            <person name="Grigoriev I.V."/>
            <person name="Debuchy R."/>
            <person name="Gladieux P."/>
            <person name="Thoren M.H."/>
            <person name="Johannesson H."/>
        </authorList>
    </citation>
    <scope>NUCLEOTIDE SEQUENCE</scope>
    <source>
        <strain evidence="1">SMH2392-1A</strain>
    </source>
</reference>
<keyword evidence="2" id="KW-1185">Reference proteome</keyword>